<dbReference type="AlphaFoldDB" id="A0A919P9A6"/>
<evidence type="ECO:0000313" key="2">
    <source>
        <dbReference type="Proteomes" id="UP000642125"/>
    </source>
</evidence>
<keyword evidence="2" id="KW-1185">Reference proteome</keyword>
<reference evidence="1" key="1">
    <citation type="submission" date="2021-01" db="EMBL/GenBank/DDBJ databases">
        <title>Whole genome shotgun sequence of Cellulomonas pakistanensis NBRC 110800.</title>
        <authorList>
            <person name="Komaki H."/>
            <person name="Tamura T."/>
        </authorList>
    </citation>
    <scope>NUCLEOTIDE SEQUENCE</scope>
    <source>
        <strain evidence="1">NBRC 110800</strain>
    </source>
</reference>
<proteinExistence type="predicted"/>
<protein>
    <submittedName>
        <fullName evidence="1">Uncharacterized protein</fullName>
    </submittedName>
</protein>
<organism evidence="1 2">
    <name type="scientific">Cellulomonas pakistanensis</name>
    <dbReference type="NCBI Taxonomy" id="992287"/>
    <lineage>
        <taxon>Bacteria</taxon>
        <taxon>Bacillati</taxon>
        <taxon>Actinomycetota</taxon>
        <taxon>Actinomycetes</taxon>
        <taxon>Micrococcales</taxon>
        <taxon>Cellulomonadaceae</taxon>
        <taxon>Cellulomonas</taxon>
    </lineage>
</organism>
<dbReference type="Proteomes" id="UP000642125">
    <property type="component" value="Unassembled WGS sequence"/>
</dbReference>
<accession>A0A919P9A6</accession>
<dbReference type="EMBL" id="BONO01000001">
    <property type="protein sequence ID" value="GIG34789.1"/>
    <property type="molecule type" value="Genomic_DNA"/>
</dbReference>
<comment type="caution">
    <text evidence="1">The sequence shown here is derived from an EMBL/GenBank/DDBJ whole genome shotgun (WGS) entry which is preliminary data.</text>
</comment>
<name>A0A919P9A6_9CELL</name>
<evidence type="ECO:0000313" key="1">
    <source>
        <dbReference type="EMBL" id="GIG34789.1"/>
    </source>
</evidence>
<gene>
    <name evidence="1" type="ORF">Cpa01nite_01700</name>
</gene>
<sequence length="64" mass="6707">MALPQARELARTDQAAQEALVAQQVVEPLHRGPGSAEVLGEAGVARQGIGGHVALLVIARRCRL</sequence>